<evidence type="ECO:0000256" key="4">
    <source>
        <dbReference type="ARBA" id="ARBA00022692"/>
    </source>
</evidence>
<dbReference type="GO" id="GO:0045197">
    <property type="term" value="P:establishment or maintenance of epithelial cell apical/basal polarity"/>
    <property type="evidence" value="ECO:0007669"/>
    <property type="project" value="TreeGrafter"/>
</dbReference>
<evidence type="ECO:0000256" key="11">
    <source>
        <dbReference type="ARBA" id="ARBA00023157"/>
    </source>
</evidence>
<keyword evidence="4 15" id="KW-0812">Transmembrane</keyword>
<feature type="disulfide bond" evidence="13">
    <location>
        <begin position="325"/>
        <end position="334"/>
    </location>
</feature>
<evidence type="ECO:0000259" key="20">
    <source>
        <dbReference type="PROSITE" id="PS51051"/>
    </source>
</evidence>
<reference evidence="21 22" key="1">
    <citation type="submission" date="2017-06" db="EMBL/GenBank/DDBJ databases">
        <title>A platform for efficient transgenesis in Macrostomum lignano, a flatworm model organism for stem cell research.</title>
        <authorList>
            <person name="Berezikov E."/>
        </authorList>
    </citation>
    <scope>NUCLEOTIDE SEQUENCE [LARGE SCALE GENOMIC DNA]</scope>
    <source>
        <strain evidence="21">DV1</strain>
        <tissue evidence="21">Whole organism</tissue>
    </source>
</reference>
<dbReference type="PANTHER" id="PTHR24049">
    <property type="entry name" value="CRUMBS FAMILY MEMBER"/>
    <property type="match status" value="1"/>
</dbReference>
<evidence type="ECO:0000256" key="5">
    <source>
        <dbReference type="ARBA" id="ARBA00022729"/>
    </source>
</evidence>
<feature type="disulfide bond" evidence="13">
    <location>
        <begin position="503"/>
        <end position="512"/>
    </location>
</feature>
<feature type="compositionally biased region" description="Polar residues" evidence="16">
    <location>
        <begin position="590"/>
        <end position="612"/>
    </location>
</feature>
<evidence type="ECO:0000256" key="6">
    <source>
        <dbReference type="ARBA" id="ARBA00022737"/>
    </source>
</evidence>
<evidence type="ECO:0000256" key="10">
    <source>
        <dbReference type="ARBA" id="ARBA00023136"/>
    </source>
</evidence>
<dbReference type="GO" id="GO:0007157">
    <property type="term" value="P:heterophilic cell-cell adhesion via plasma membrane cell adhesion molecules"/>
    <property type="evidence" value="ECO:0007669"/>
    <property type="project" value="TreeGrafter"/>
</dbReference>
<keyword evidence="3 13" id="KW-0245">EGF-like domain</keyword>
<accession>A0A267EU76</accession>
<feature type="signal peptide" evidence="18">
    <location>
        <begin position="1"/>
        <end position="22"/>
    </location>
</feature>
<dbReference type="AlphaFoldDB" id="A0A267EU76"/>
<dbReference type="CDD" id="cd00054">
    <property type="entry name" value="EGF_CA"/>
    <property type="match status" value="4"/>
</dbReference>
<evidence type="ECO:0000259" key="19">
    <source>
        <dbReference type="PROSITE" id="PS50026"/>
    </source>
</evidence>
<feature type="compositionally biased region" description="Polar residues" evidence="16">
    <location>
        <begin position="630"/>
        <end position="640"/>
    </location>
</feature>
<keyword evidence="10 15" id="KW-0472">Membrane</keyword>
<dbReference type="InterPro" id="IPR000152">
    <property type="entry name" value="EGF-type_Asp/Asn_hydroxyl_site"/>
</dbReference>
<evidence type="ECO:0000256" key="16">
    <source>
        <dbReference type="SAM" id="MobiDB-lite"/>
    </source>
</evidence>
<feature type="disulfide bond" evidence="14">
    <location>
        <begin position="217"/>
        <end position="226"/>
    </location>
</feature>
<evidence type="ECO:0000313" key="22">
    <source>
        <dbReference type="Proteomes" id="UP000215902"/>
    </source>
</evidence>
<feature type="disulfide bond" evidence="14">
    <location>
        <begin position="197"/>
        <end position="209"/>
    </location>
</feature>
<dbReference type="Pfam" id="PF00008">
    <property type="entry name" value="EGF"/>
    <property type="match status" value="3"/>
</dbReference>
<keyword evidence="2 15" id="KW-0217">Developmental protein</keyword>
<evidence type="ECO:0000256" key="9">
    <source>
        <dbReference type="ARBA" id="ARBA00022989"/>
    </source>
</evidence>
<feature type="disulfide bond" evidence="13">
    <location>
        <begin position="428"/>
        <end position="437"/>
    </location>
</feature>
<dbReference type="Gene3D" id="2.10.25.140">
    <property type="match status" value="1"/>
</dbReference>
<dbReference type="SMART" id="SM00179">
    <property type="entry name" value="EGF_CA"/>
    <property type="match status" value="4"/>
</dbReference>
<feature type="domain" description="EGF-like" evidence="19">
    <location>
        <begin position="478"/>
        <end position="513"/>
    </location>
</feature>
<dbReference type="GO" id="GO:0032991">
    <property type="term" value="C:protein-containing complex"/>
    <property type="evidence" value="ECO:0007669"/>
    <property type="project" value="TreeGrafter"/>
</dbReference>
<dbReference type="SMART" id="SM00181">
    <property type="entry name" value="EGF"/>
    <property type="match status" value="8"/>
</dbReference>
<dbReference type="PROSITE" id="PS00010">
    <property type="entry name" value="ASX_HYDROXYL"/>
    <property type="match status" value="1"/>
</dbReference>
<dbReference type="FunFam" id="2.10.25.10:FF:000118">
    <property type="entry name" value="protein delta homolog 2"/>
    <property type="match status" value="1"/>
</dbReference>
<dbReference type="InterPro" id="IPR011651">
    <property type="entry name" value="Notch_ligand_N"/>
</dbReference>
<feature type="domain" description="EGF-like" evidence="19">
    <location>
        <begin position="398"/>
        <end position="438"/>
    </location>
</feature>
<keyword evidence="22" id="KW-1185">Reference proteome</keyword>
<dbReference type="SMART" id="SM00051">
    <property type="entry name" value="DSL"/>
    <property type="match status" value="1"/>
</dbReference>
<dbReference type="Pfam" id="PF21700">
    <property type="entry name" value="EGF_DL_JAG"/>
    <property type="match status" value="1"/>
</dbReference>
<feature type="compositionally biased region" description="Low complexity" evidence="16">
    <location>
        <begin position="672"/>
        <end position="686"/>
    </location>
</feature>
<feature type="chain" id="PRO_5012447494" description="Delta-like protein" evidence="18">
    <location>
        <begin position="23"/>
        <end position="763"/>
    </location>
</feature>
<comment type="caution">
    <text evidence="13">Lacks conserved residue(s) required for the propagation of feature annotation.</text>
</comment>
<keyword evidence="6 15" id="KW-0677">Repeat</keyword>
<dbReference type="PROSITE" id="PS01186">
    <property type="entry name" value="EGF_2"/>
    <property type="match status" value="5"/>
</dbReference>
<feature type="domain" description="EGF-like" evidence="19">
    <location>
        <begin position="440"/>
        <end position="476"/>
    </location>
</feature>
<feature type="domain" description="DSL" evidence="20">
    <location>
        <begin position="182"/>
        <end position="226"/>
    </location>
</feature>
<feature type="disulfide bond" evidence="13">
    <location>
        <begin position="231"/>
        <end position="241"/>
    </location>
</feature>
<dbReference type="Gene3D" id="2.10.25.10">
    <property type="entry name" value="Laminin"/>
    <property type="match status" value="6"/>
</dbReference>
<feature type="transmembrane region" description="Helical" evidence="17">
    <location>
        <begin position="559"/>
        <end position="580"/>
    </location>
</feature>
<evidence type="ECO:0000256" key="17">
    <source>
        <dbReference type="SAM" id="Phobius"/>
    </source>
</evidence>
<gene>
    <name evidence="21" type="ORF">BOX15_Mlig010737g2</name>
</gene>
<feature type="region of interest" description="Disordered" evidence="16">
    <location>
        <begin position="672"/>
        <end position="699"/>
    </location>
</feature>
<dbReference type="InterPro" id="IPR013032">
    <property type="entry name" value="EGF-like_CS"/>
</dbReference>
<dbReference type="Pfam" id="PF07657">
    <property type="entry name" value="MNNL"/>
    <property type="match status" value="1"/>
</dbReference>
<evidence type="ECO:0000256" key="1">
    <source>
        <dbReference type="ARBA" id="ARBA00004479"/>
    </source>
</evidence>
<feature type="domain" description="EGF-like" evidence="19">
    <location>
        <begin position="294"/>
        <end position="335"/>
    </location>
</feature>
<dbReference type="InterPro" id="IPR001774">
    <property type="entry name" value="DSL"/>
</dbReference>
<evidence type="ECO:0000256" key="18">
    <source>
        <dbReference type="SAM" id="SignalP"/>
    </source>
</evidence>
<comment type="subcellular location">
    <subcellularLocation>
        <location evidence="1 15">Membrane</location>
        <topology evidence="1 15">Single-pass type I membrane protein</topology>
    </subcellularLocation>
</comment>
<name>A0A267EU76_9PLAT</name>
<evidence type="ECO:0000256" key="8">
    <source>
        <dbReference type="ARBA" id="ARBA00022843"/>
    </source>
</evidence>
<feature type="disulfide bond" evidence="13">
    <location>
        <begin position="386"/>
        <end position="395"/>
    </location>
</feature>
<dbReference type="FunFam" id="2.10.25.140:FF:000001">
    <property type="entry name" value="Delta-like protein"/>
    <property type="match status" value="1"/>
</dbReference>
<dbReference type="GO" id="GO:0007219">
    <property type="term" value="P:Notch signaling pathway"/>
    <property type="evidence" value="ECO:0007669"/>
    <property type="project" value="InterPro"/>
</dbReference>
<feature type="disulfide bond" evidence="14">
    <location>
        <begin position="184"/>
        <end position="193"/>
    </location>
</feature>
<keyword evidence="11 13" id="KW-1015">Disulfide bond</keyword>
<evidence type="ECO:0000256" key="13">
    <source>
        <dbReference type="PROSITE-ProRule" id="PRU00076"/>
    </source>
</evidence>
<evidence type="ECO:0000256" key="2">
    <source>
        <dbReference type="ARBA" id="ARBA00022473"/>
    </source>
</evidence>
<dbReference type="PANTHER" id="PTHR24049:SF22">
    <property type="entry name" value="DROSOPHILA CRUMBS HOMOLOG"/>
    <property type="match status" value="1"/>
</dbReference>
<keyword evidence="12" id="KW-0325">Glycoprotein</keyword>
<comment type="caution">
    <text evidence="21">The sequence shown here is derived from an EMBL/GenBank/DDBJ whole genome shotgun (WGS) entry which is preliminary data.</text>
</comment>
<keyword evidence="7" id="KW-0221">Differentiation</keyword>
<evidence type="ECO:0000256" key="3">
    <source>
        <dbReference type="ARBA" id="ARBA00022536"/>
    </source>
</evidence>
<dbReference type="InterPro" id="IPR000742">
    <property type="entry name" value="EGF"/>
</dbReference>
<dbReference type="Pfam" id="PF12661">
    <property type="entry name" value="hEGF"/>
    <property type="match status" value="1"/>
</dbReference>
<feature type="domain" description="EGF-like" evidence="19">
    <location>
        <begin position="337"/>
        <end position="396"/>
    </location>
</feature>
<feature type="disulfide bond" evidence="13">
    <location>
        <begin position="482"/>
        <end position="492"/>
    </location>
</feature>
<dbReference type="EMBL" id="NIVC01001757">
    <property type="protein sequence ID" value="PAA64379.1"/>
    <property type="molecule type" value="Genomic_DNA"/>
</dbReference>
<dbReference type="OrthoDB" id="283575at2759"/>
<proteinExistence type="predicted"/>
<dbReference type="InterPro" id="IPR018097">
    <property type="entry name" value="EGF_Ca-bd_CS"/>
</dbReference>
<dbReference type="Pfam" id="PF01414">
    <property type="entry name" value="DSL"/>
    <property type="match status" value="1"/>
</dbReference>
<evidence type="ECO:0000256" key="12">
    <source>
        <dbReference type="ARBA" id="ARBA00023180"/>
    </source>
</evidence>
<dbReference type="STRING" id="282301.A0A267EU76"/>
<dbReference type="InterPro" id="IPR001881">
    <property type="entry name" value="EGF-like_Ca-bd_dom"/>
</dbReference>
<evidence type="ECO:0000256" key="7">
    <source>
        <dbReference type="ARBA" id="ARBA00022782"/>
    </source>
</evidence>
<sequence length="763" mass="82064">MTARRVVSAALLFLQTLCLCGSMNMEIEVHLDRLNNTVGKLADGACCSSLVSRTDGSCIGDCNTFARVCIASSSRASELLQLNSVTCNIAYRITGLVGHNNINGAKDIRFSHLSNNWEPTQGPFRLIVQLYHSPSTTQFNLENSYLIADGSTYEKDYSPSQNWTSHRSWRSDGVELVYSYRIRCPANHYGSSCHRLCVPRNDIVGHFTCDSQGRRVCMPGYTGSLCSKPVCSKNCSSNGICEGPNRCRCLPGWDGPDCSRCVPMPNCSPKHGFCRQPMECECKKGYGGMLCDIDLQWCRNNPNPCENGGRCVNKDGLGYNYTCLCQPGYTGFHCEKELNDCRLTGCANGGTCPSNSSGKKVVADLPHSNALTTATPIDSSDTRCHCRPGFTGRRCQFNITRCSERPCQGRGRCRDLPARAGGGFACDCDAGWSGQNCEINTDDCKPGYCLNGGQCVDGLNKFSCICRHHFAGTRCNVNLLDCRFRCRNGGTCVDRANGLECRCPPGFRGAYCEHSDSGGLHGNRSLGNSSSGHNRSIVGVVEIAAAADGGGGGGTTETILLAACGVLLPVTVLLLCLLSASCRRYCSQSPQGASVPASNTATSMTPLSSSNSKAKDDAEDELDSGLGAVSGTSSASLNNNEKNLLGARKEKVEYFAHKMVNKLETGRCHPLAAAAKPPGKSAAVSPTKLHHQQRQQRQLLPSPPLATVSGRLAVGAVNGDVSDRQMLLRSTSLPTPPPRQQHRALHYQESCPFDTVHVAFTEV</sequence>
<feature type="domain" description="EGF-like" evidence="19">
    <location>
        <begin position="227"/>
        <end position="259"/>
    </location>
</feature>
<dbReference type="InterPro" id="IPR051022">
    <property type="entry name" value="Notch_Cell-Fate_Det"/>
</dbReference>
<dbReference type="PROSITE" id="PS01187">
    <property type="entry name" value="EGF_CA"/>
    <property type="match status" value="1"/>
</dbReference>
<feature type="disulfide bond" evidence="13">
    <location>
        <begin position="249"/>
        <end position="258"/>
    </location>
</feature>
<dbReference type="SUPFAM" id="SSF57196">
    <property type="entry name" value="EGF/Laminin"/>
    <property type="match status" value="4"/>
</dbReference>
<keyword evidence="9 15" id="KW-1133">Transmembrane helix</keyword>
<feature type="region of interest" description="Disordered" evidence="16">
    <location>
        <begin position="590"/>
        <end position="640"/>
    </location>
</feature>
<feature type="disulfide bond" evidence="13">
    <location>
        <begin position="466"/>
        <end position="475"/>
    </location>
</feature>
<keyword evidence="8" id="KW-0832">Ubl conjugation</keyword>
<dbReference type="Proteomes" id="UP000215902">
    <property type="component" value="Unassembled WGS sequence"/>
</dbReference>
<keyword evidence="5 15" id="KW-0732">Signal</keyword>
<comment type="function">
    <text evidence="15">Putative Notch ligand involved in the mediation of Notch signaling.</text>
</comment>
<dbReference type="GO" id="GO:0005886">
    <property type="term" value="C:plasma membrane"/>
    <property type="evidence" value="ECO:0007669"/>
    <property type="project" value="UniProtKB-ARBA"/>
</dbReference>
<evidence type="ECO:0000256" key="15">
    <source>
        <dbReference type="RuleBase" id="RU280815"/>
    </source>
</evidence>
<dbReference type="GO" id="GO:0005509">
    <property type="term" value="F:calcium ion binding"/>
    <property type="evidence" value="ECO:0007669"/>
    <property type="project" value="InterPro"/>
</dbReference>
<dbReference type="PROSITE" id="PS50026">
    <property type="entry name" value="EGF_3"/>
    <property type="match status" value="6"/>
</dbReference>
<dbReference type="PROSITE" id="PS00022">
    <property type="entry name" value="EGF_1"/>
    <property type="match status" value="7"/>
</dbReference>
<dbReference type="Pfam" id="PF23106">
    <property type="entry name" value="EGF_Teneurin"/>
    <property type="match status" value="1"/>
</dbReference>
<protein>
    <recommendedName>
        <fullName evidence="15">Delta-like protein</fullName>
    </recommendedName>
</protein>
<dbReference type="Gene3D" id="2.60.40.3510">
    <property type="match status" value="1"/>
</dbReference>
<dbReference type="PROSITE" id="PS51051">
    <property type="entry name" value="DSL"/>
    <property type="match status" value="1"/>
</dbReference>
<dbReference type="GO" id="GO:0030154">
    <property type="term" value="P:cell differentiation"/>
    <property type="evidence" value="ECO:0007669"/>
    <property type="project" value="UniProtKB-KW"/>
</dbReference>
<evidence type="ECO:0000313" key="21">
    <source>
        <dbReference type="EMBL" id="PAA64379.1"/>
    </source>
</evidence>
<organism evidence="21 22">
    <name type="scientific">Macrostomum lignano</name>
    <dbReference type="NCBI Taxonomy" id="282301"/>
    <lineage>
        <taxon>Eukaryota</taxon>
        <taxon>Metazoa</taxon>
        <taxon>Spiralia</taxon>
        <taxon>Lophotrochozoa</taxon>
        <taxon>Platyhelminthes</taxon>
        <taxon>Rhabditophora</taxon>
        <taxon>Macrostomorpha</taxon>
        <taxon>Macrostomida</taxon>
        <taxon>Macrostomidae</taxon>
        <taxon>Macrostomum</taxon>
    </lineage>
</organism>
<evidence type="ECO:0000256" key="14">
    <source>
        <dbReference type="PROSITE-ProRule" id="PRU00377"/>
    </source>
</evidence>